<comment type="caution">
    <text evidence="1">The sequence shown here is derived from an EMBL/GenBank/DDBJ whole genome shotgun (WGS) entry which is preliminary data.</text>
</comment>
<protein>
    <submittedName>
        <fullName evidence="1">Uncharacterized protein</fullName>
    </submittedName>
</protein>
<evidence type="ECO:0000313" key="1">
    <source>
        <dbReference type="EMBL" id="TMS37143.1"/>
    </source>
</evidence>
<keyword evidence="2" id="KW-1185">Reference proteome</keyword>
<accession>A0A4V6I818</accession>
<dbReference type="EMBL" id="AZBU02000001">
    <property type="protein sequence ID" value="TMS37143.1"/>
    <property type="molecule type" value="Genomic_DNA"/>
</dbReference>
<name>A0A4V6I818_STECR</name>
<reference evidence="1 2" key="2">
    <citation type="journal article" date="2019" name="G3 (Bethesda)">
        <title>Hybrid Assembly of the Genome of the Entomopathogenic Nematode Steinernema carpocapsae Identifies the X-Chromosome.</title>
        <authorList>
            <person name="Serra L."/>
            <person name="Macchietto M."/>
            <person name="Macias-Munoz A."/>
            <person name="McGill C.J."/>
            <person name="Rodriguez I.M."/>
            <person name="Rodriguez B."/>
            <person name="Murad R."/>
            <person name="Mortazavi A."/>
        </authorList>
    </citation>
    <scope>NUCLEOTIDE SEQUENCE [LARGE SCALE GENOMIC DNA]</scope>
    <source>
        <strain evidence="1 2">ALL</strain>
    </source>
</reference>
<sequence length="132" mass="15330">MIHLTRLTVITARDTRRNIIYLLCQSETRIHSGFSGNRPRRLVRRCLRHIKPRSEELIPNYLSGRDSRVRLSPDLLGPVPRRPGEEPRAIGPDAADWTQRTRSPRIGYLQLQLSKYLIFLYIERVGPCANKT</sequence>
<proteinExistence type="predicted"/>
<gene>
    <name evidence="1" type="ORF">L596_004138</name>
</gene>
<dbReference type="EMBL" id="CM016762">
    <property type="protein sequence ID" value="TMS37143.1"/>
    <property type="molecule type" value="Genomic_DNA"/>
</dbReference>
<evidence type="ECO:0000313" key="2">
    <source>
        <dbReference type="Proteomes" id="UP000298663"/>
    </source>
</evidence>
<dbReference type="Proteomes" id="UP000298663">
    <property type="component" value="Chromosome X"/>
</dbReference>
<dbReference type="AlphaFoldDB" id="A0A4V6I818"/>
<organism evidence="1 2">
    <name type="scientific">Steinernema carpocapsae</name>
    <name type="common">Entomopathogenic nematode</name>
    <dbReference type="NCBI Taxonomy" id="34508"/>
    <lineage>
        <taxon>Eukaryota</taxon>
        <taxon>Metazoa</taxon>
        <taxon>Ecdysozoa</taxon>
        <taxon>Nematoda</taxon>
        <taxon>Chromadorea</taxon>
        <taxon>Rhabditida</taxon>
        <taxon>Tylenchina</taxon>
        <taxon>Panagrolaimomorpha</taxon>
        <taxon>Strongyloidoidea</taxon>
        <taxon>Steinernematidae</taxon>
        <taxon>Steinernema</taxon>
    </lineage>
</organism>
<reference evidence="1 2" key="1">
    <citation type="journal article" date="2015" name="Genome Biol.">
        <title>Comparative genomics of Steinernema reveals deeply conserved gene regulatory networks.</title>
        <authorList>
            <person name="Dillman A.R."/>
            <person name="Macchietto M."/>
            <person name="Porter C.F."/>
            <person name="Rogers A."/>
            <person name="Williams B."/>
            <person name="Antoshechkin I."/>
            <person name="Lee M.M."/>
            <person name="Goodwin Z."/>
            <person name="Lu X."/>
            <person name="Lewis E.E."/>
            <person name="Goodrich-Blair H."/>
            <person name="Stock S.P."/>
            <person name="Adams B.J."/>
            <person name="Sternberg P.W."/>
            <person name="Mortazavi A."/>
        </authorList>
    </citation>
    <scope>NUCLEOTIDE SEQUENCE [LARGE SCALE GENOMIC DNA]</scope>
    <source>
        <strain evidence="1 2">ALL</strain>
    </source>
</reference>